<dbReference type="GO" id="GO:0003886">
    <property type="term" value="F:DNA (cytosine-5-)-methyltransferase activity"/>
    <property type="evidence" value="ECO:0007669"/>
    <property type="project" value="UniProtKB-EC"/>
</dbReference>
<evidence type="ECO:0000313" key="9">
    <source>
        <dbReference type="EMBL" id="BAN33981.1"/>
    </source>
</evidence>
<dbReference type="Gene3D" id="3.90.120.10">
    <property type="entry name" value="DNA Methylase, subunit A, domain 2"/>
    <property type="match status" value="1"/>
</dbReference>
<sequence>MRNPRFVSLFSGCGGLDLGFIKAGFTPVAAYDIWPLAVENYQQNIGQHAHVWDLSTGILPAYDKCEIVLAGSPCQGFSTAGKRRLDDPRNHLLYSAVTIAIRLAPKVMVFENVPGLLQGAHKKHFDKACAELQAAGYDTKTIVLDARDTGIPQSRRRVILLAWNSKAHFAPSIKRRESVSLEHTIAGVDGLANHEPILMQDGSSDVKIAARIAAGQKLCNVRGSDASVHTWQIPEVFGRVSQREQELLEAVMRLRRRLRLRDFGDADPVSRQALEKELGRTLKKEIRQLVDKGYLREIDFAIDLTHTFNGKYRRAHPCGVSYTVDTRFGDHRYFLHPYENRGFTVREAARIQGFPDSYKFHGPLKEQFKMVGNAVPPTMGLTIGEMVKHIL</sequence>
<evidence type="ECO:0000256" key="8">
    <source>
        <dbReference type="RuleBase" id="RU000417"/>
    </source>
</evidence>
<gene>
    <name evidence="9" type="ORF">SCD_n00132</name>
</gene>
<dbReference type="PROSITE" id="PS00094">
    <property type="entry name" value="C5_MTASE_1"/>
    <property type="match status" value="1"/>
</dbReference>
<proteinExistence type="inferred from homology"/>
<name>S6AE36_SULDS</name>
<dbReference type="GO" id="GO:0032259">
    <property type="term" value="P:methylation"/>
    <property type="evidence" value="ECO:0007669"/>
    <property type="project" value="UniProtKB-KW"/>
</dbReference>
<dbReference type="PROSITE" id="PS51679">
    <property type="entry name" value="SAM_MT_C5"/>
    <property type="match status" value="1"/>
</dbReference>
<evidence type="ECO:0000256" key="4">
    <source>
        <dbReference type="ARBA" id="ARBA00022747"/>
    </source>
</evidence>
<dbReference type="eggNOG" id="COG0270">
    <property type="taxonomic scope" value="Bacteria"/>
</dbReference>
<dbReference type="InterPro" id="IPR050390">
    <property type="entry name" value="C5-Methyltransferase"/>
</dbReference>
<evidence type="ECO:0000313" key="10">
    <source>
        <dbReference type="Proteomes" id="UP000015559"/>
    </source>
</evidence>
<accession>S6AE36</accession>
<feature type="active site" evidence="6">
    <location>
        <position position="74"/>
    </location>
</feature>
<dbReference type="Gene3D" id="3.40.50.150">
    <property type="entry name" value="Vaccinia Virus protein VP39"/>
    <property type="match status" value="1"/>
</dbReference>
<evidence type="ECO:0000256" key="6">
    <source>
        <dbReference type="PROSITE-ProRule" id="PRU01016"/>
    </source>
</evidence>
<evidence type="ECO:0000256" key="1">
    <source>
        <dbReference type="ARBA" id="ARBA00022603"/>
    </source>
</evidence>
<dbReference type="Proteomes" id="UP000015559">
    <property type="component" value="Chromosome"/>
</dbReference>
<protein>
    <recommendedName>
        <fullName evidence="8">Cytosine-specific methyltransferase</fullName>
        <ecNumber evidence="8">2.1.1.37</ecNumber>
    </recommendedName>
</protein>
<dbReference type="GO" id="GO:0003677">
    <property type="term" value="F:DNA binding"/>
    <property type="evidence" value="ECO:0007669"/>
    <property type="project" value="TreeGrafter"/>
</dbReference>
<keyword evidence="10" id="KW-1185">Reference proteome</keyword>
<dbReference type="REBASE" id="70482">
    <property type="entry name" value="M2.SdeB26ORF131P"/>
</dbReference>
<dbReference type="HOGENOM" id="CLU_006958_2_0_4"/>
<dbReference type="PROSITE" id="PS00095">
    <property type="entry name" value="C5_MTASE_2"/>
    <property type="match status" value="1"/>
</dbReference>
<organism evidence="9 10">
    <name type="scientific">Sulfuricella denitrificans (strain DSM 22764 / NBRC 105220 / skB26)</name>
    <dbReference type="NCBI Taxonomy" id="1163617"/>
    <lineage>
        <taxon>Bacteria</taxon>
        <taxon>Pseudomonadati</taxon>
        <taxon>Pseudomonadota</taxon>
        <taxon>Betaproteobacteria</taxon>
        <taxon>Nitrosomonadales</taxon>
        <taxon>Sulfuricellaceae</taxon>
        <taxon>Sulfuricella</taxon>
    </lineage>
</organism>
<dbReference type="InterPro" id="IPR001525">
    <property type="entry name" value="C5_MeTfrase"/>
</dbReference>
<dbReference type="GO" id="GO:0044027">
    <property type="term" value="P:negative regulation of gene expression via chromosomal CpG island methylation"/>
    <property type="evidence" value="ECO:0007669"/>
    <property type="project" value="TreeGrafter"/>
</dbReference>
<keyword evidence="3 6" id="KW-0949">S-adenosyl-L-methionine</keyword>
<dbReference type="NCBIfam" id="TIGR00675">
    <property type="entry name" value="dcm"/>
    <property type="match status" value="1"/>
</dbReference>
<dbReference type="GO" id="GO:0009307">
    <property type="term" value="P:DNA restriction-modification system"/>
    <property type="evidence" value="ECO:0007669"/>
    <property type="project" value="UniProtKB-KW"/>
</dbReference>
<comment type="catalytic activity">
    <reaction evidence="5 8">
        <text>a 2'-deoxycytidine in DNA + S-adenosyl-L-methionine = a 5-methyl-2'-deoxycytidine in DNA + S-adenosyl-L-homocysteine + H(+)</text>
        <dbReference type="Rhea" id="RHEA:13681"/>
        <dbReference type="Rhea" id="RHEA-COMP:11369"/>
        <dbReference type="Rhea" id="RHEA-COMP:11370"/>
        <dbReference type="ChEBI" id="CHEBI:15378"/>
        <dbReference type="ChEBI" id="CHEBI:57856"/>
        <dbReference type="ChEBI" id="CHEBI:59789"/>
        <dbReference type="ChEBI" id="CHEBI:85452"/>
        <dbReference type="ChEBI" id="CHEBI:85454"/>
        <dbReference type="EC" id="2.1.1.37"/>
    </reaction>
</comment>
<dbReference type="KEGG" id="sdr:SCD_n00132"/>
<reference evidence="9 10" key="1">
    <citation type="journal article" date="2012" name="Appl. Environ. Microbiol.">
        <title>Draft genome sequence of a psychrotolerant sulfur-oxidizing bacterium, Sulfuricella denitrificans skB26, and proteomic insights into cold adaptation.</title>
        <authorList>
            <person name="Watanabe T."/>
            <person name="Kojima H."/>
            <person name="Fukui M."/>
        </authorList>
    </citation>
    <scope>NUCLEOTIDE SEQUENCE [LARGE SCALE GENOMIC DNA]</scope>
    <source>
        <strain evidence="10">skB26</strain>
    </source>
</reference>
<evidence type="ECO:0000256" key="5">
    <source>
        <dbReference type="ARBA" id="ARBA00047422"/>
    </source>
</evidence>
<dbReference type="PANTHER" id="PTHR10629">
    <property type="entry name" value="CYTOSINE-SPECIFIC METHYLTRANSFERASE"/>
    <property type="match status" value="1"/>
</dbReference>
<dbReference type="EMBL" id="AP013066">
    <property type="protein sequence ID" value="BAN33981.1"/>
    <property type="molecule type" value="Genomic_DNA"/>
</dbReference>
<dbReference type="SUPFAM" id="SSF53335">
    <property type="entry name" value="S-adenosyl-L-methionine-dependent methyltransferases"/>
    <property type="match status" value="1"/>
</dbReference>
<dbReference type="PRINTS" id="PR00105">
    <property type="entry name" value="C5METTRFRASE"/>
</dbReference>
<dbReference type="RefSeq" id="WP_021035730.1">
    <property type="nucleotide sequence ID" value="NC_022357.1"/>
</dbReference>
<dbReference type="AlphaFoldDB" id="S6AE36"/>
<evidence type="ECO:0000256" key="7">
    <source>
        <dbReference type="RuleBase" id="RU000416"/>
    </source>
</evidence>
<comment type="similarity">
    <text evidence="6 7">Belongs to the class I-like SAM-binding methyltransferase superfamily. C5-methyltransferase family.</text>
</comment>
<dbReference type="InterPro" id="IPR031303">
    <property type="entry name" value="C5_meth_CS"/>
</dbReference>
<keyword evidence="4" id="KW-0680">Restriction system</keyword>
<keyword evidence="1 6" id="KW-0489">Methyltransferase</keyword>
<dbReference type="EC" id="2.1.1.37" evidence="8"/>
<dbReference type="InterPro" id="IPR018117">
    <property type="entry name" value="C5_DNA_meth_AS"/>
</dbReference>
<evidence type="ECO:0000256" key="2">
    <source>
        <dbReference type="ARBA" id="ARBA00022679"/>
    </source>
</evidence>
<dbReference type="InterPro" id="IPR029063">
    <property type="entry name" value="SAM-dependent_MTases_sf"/>
</dbReference>
<dbReference type="Pfam" id="PF00145">
    <property type="entry name" value="DNA_methylase"/>
    <property type="match status" value="1"/>
</dbReference>
<keyword evidence="2 6" id="KW-0808">Transferase</keyword>
<dbReference type="STRING" id="1163617.SCD_n00132"/>
<dbReference type="PANTHER" id="PTHR10629:SF52">
    <property type="entry name" value="DNA (CYTOSINE-5)-METHYLTRANSFERASE 1"/>
    <property type="match status" value="1"/>
</dbReference>
<evidence type="ECO:0000256" key="3">
    <source>
        <dbReference type="ARBA" id="ARBA00022691"/>
    </source>
</evidence>